<dbReference type="Pfam" id="PF03055">
    <property type="entry name" value="RPE65"/>
    <property type="match status" value="1"/>
</dbReference>
<evidence type="ECO:0000256" key="2">
    <source>
        <dbReference type="ARBA" id="ARBA00022723"/>
    </source>
</evidence>
<protein>
    <recommendedName>
        <fullName evidence="10">Amine oxidase</fullName>
    </recommendedName>
</protein>
<proteinExistence type="inferred from homology"/>
<dbReference type="GO" id="GO:0016121">
    <property type="term" value="P:carotene catabolic process"/>
    <property type="evidence" value="ECO:0007669"/>
    <property type="project" value="TreeGrafter"/>
</dbReference>
<dbReference type="GO" id="GO:0046872">
    <property type="term" value="F:metal ion binding"/>
    <property type="evidence" value="ECO:0007669"/>
    <property type="project" value="UniProtKB-KW"/>
</dbReference>
<keyword evidence="6" id="KW-0732">Signal</keyword>
<reference evidence="8" key="3">
    <citation type="submission" date="2015-06" db="UniProtKB">
        <authorList>
            <consortium name="EnsemblMetazoa"/>
        </authorList>
    </citation>
    <scope>IDENTIFICATION</scope>
</reference>
<sequence length="492" mass="56156">MHLLSFLLALVCCLSCSHGRSELDMLRVAFSNVEKDTIDGEVSLESGEIPHWLNGTFIRHSCGVFGETESDLNSPLVNYVDHLFDCLEMGTSFKFEDGKVSFYNRYYDTNHVDIFNAYNQNRNESKVFWKTILAELDVEQNTNLRENITAGPKEAMIDHVTWWRIGDRVAAYSEGAKGFLMDIHNVEYNGRTDNKDTIMGYPMGTMFVSNPAHPHIDPDDTVWSACLTYVPVGPSGVYSSRYTIYTIVDETRSVVGEITLGEVDLSVCAGDGESYLDLDHRQGYMHSFAMTENYIILPTSAYLYDPCVVSENYRPELPFFKASFKWYDEHDSILYVVRRSDGQLVASIPTTAFFVIHQLNAYEQDGSIYVDTLLYANADLYTYNMHLEQIFEDIPYETYVERFTIDMEDWTLVSRTQLRNPAPAALEMSNINHEYYNGKPYEWASMAENIFEKRFLIILDARSMEVIAHVTAPDLALAGLHNNFFPAHVGHG</sequence>
<keyword evidence="3" id="KW-0560">Oxidoreductase</keyword>
<keyword evidence="2 5" id="KW-0479">Metal-binding</keyword>
<dbReference type="OrthoDB" id="1069523at2759"/>
<evidence type="ECO:0000256" key="3">
    <source>
        <dbReference type="ARBA" id="ARBA00023002"/>
    </source>
</evidence>
<evidence type="ECO:0000313" key="7">
    <source>
        <dbReference type="EMBL" id="ELU07236.1"/>
    </source>
</evidence>
<dbReference type="EnsemblMetazoa" id="CapteT190160">
    <property type="protein sequence ID" value="CapteP190160"/>
    <property type="gene ID" value="CapteG190160"/>
</dbReference>
<dbReference type="EMBL" id="KB300094">
    <property type="protein sequence ID" value="ELU07236.1"/>
    <property type="molecule type" value="Genomic_DNA"/>
</dbReference>
<evidence type="ECO:0000313" key="8">
    <source>
        <dbReference type="EnsemblMetazoa" id="CapteP190160"/>
    </source>
</evidence>
<comment type="cofactor">
    <cofactor evidence="5">
        <name>Fe(2+)</name>
        <dbReference type="ChEBI" id="CHEBI:29033"/>
    </cofactor>
    <text evidence="5">Binds 1 Fe(2+) ion per subunit.</text>
</comment>
<dbReference type="Proteomes" id="UP000014760">
    <property type="component" value="Unassembled WGS sequence"/>
</dbReference>
<feature type="signal peptide" evidence="6">
    <location>
        <begin position="1"/>
        <end position="19"/>
    </location>
</feature>
<feature type="binding site" evidence="5">
    <location>
        <position position="357"/>
    </location>
    <ligand>
        <name>Fe cation</name>
        <dbReference type="ChEBI" id="CHEBI:24875"/>
        <note>catalytic</note>
    </ligand>
</feature>
<dbReference type="PANTHER" id="PTHR10543:SF24">
    <property type="entry name" value="CAROTENOID ISOMEROOXYGENASE"/>
    <property type="match status" value="1"/>
</dbReference>
<feature type="chain" id="PRO_5008788460" description="Amine oxidase" evidence="6">
    <location>
        <begin position="20"/>
        <end position="492"/>
    </location>
</feature>
<dbReference type="STRING" id="283909.R7UV21"/>
<dbReference type="HOGENOM" id="CLU_649330_0_0_1"/>
<evidence type="ECO:0000256" key="4">
    <source>
        <dbReference type="ARBA" id="ARBA00023004"/>
    </source>
</evidence>
<dbReference type="EMBL" id="AMQN01001153">
    <property type="status" value="NOT_ANNOTATED_CDS"/>
    <property type="molecule type" value="Genomic_DNA"/>
</dbReference>
<keyword evidence="9" id="KW-1185">Reference proteome</keyword>
<dbReference type="AlphaFoldDB" id="R7UV21"/>
<reference evidence="9" key="1">
    <citation type="submission" date="2012-12" db="EMBL/GenBank/DDBJ databases">
        <authorList>
            <person name="Hellsten U."/>
            <person name="Grimwood J."/>
            <person name="Chapman J.A."/>
            <person name="Shapiro H."/>
            <person name="Aerts A."/>
            <person name="Otillar R.P."/>
            <person name="Terry A.Y."/>
            <person name="Boore J.L."/>
            <person name="Simakov O."/>
            <person name="Marletaz F."/>
            <person name="Cho S.-J."/>
            <person name="Edsinger-Gonzales E."/>
            <person name="Havlak P."/>
            <person name="Kuo D.-H."/>
            <person name="Larsson T."/>
            <person name="Lv J."/>
            <person name="Arendt D."/>
            <person name="Savage R."/>
            <person name="Osoegawa K."/>
            <person name="de Jong P."/>
            <person name="Lindberg D.R."/>
            <person name="Seaver E.C."/>
            <person name="Weisblat D.A."/>
            <person name="Putnam N.H."/>
            <person name="Grigoriev I.V."/>
            <person name="Rokhsar D.S."/>
        </authorList>
    </citation>
    <scope>NUCLEOTIDE SEQUENCE</scope>
    <source>
        <strain evidence="9">I ESC-2004</strain>
    </source>
</reference>
<evidence type="ECO:0008006" key="10">
    <source>
        <dbReference type="Google" id="ProtNLM"/>
    </source>
</evidence>
<accession>R7UV21</accession>
<dbReference type="GO" id="GO:0010436">
    <property type="term" value="F:carotenoid dioxygenase activity"/>
    <property type="evidence" value="ECO:0007669"/>
    <property type="project" value="TreeGrafter"/>
</dbReference>
<feature type="binding site" evidence="5">
    <location>
        <position position="286"/>
    </location>
    <ligand>
        <name>Fe cation</name>
        <dbReference type="ChEBI" id="CHEBI:24875"/>
        <note>catalytic</note>
    </ligand>
</feature>
<name>R7UV21_CAPTE</name>
<keyword evidence="4 5" id="KW-0408">Iron</keyword>
<dbReference type="PANTHER" id="PTHR10543">
    <property type="entry name" value="BETA-CAROTENE DIOXYGENASE"/>
    <property type="match status" value="1"/>
</dbReference>
<dbReference type="OMA" id="MELISHV"/>
<evidence type="ECO:0000256" key="1">
    <source>
        <dbReference type="ARBA" id="ARBA00006787"/>
    </source>
</evidence>
<evidence type="ECO:0000256" key="5">
    <source>
        <dbReference type="PIRSR" id="PIRSR604294-1"/>
    </source>
</evidence>
<dbReference type="InterPro" id="IPR004294">
    <property type="entry name" value="Carotenoid_Oase"/>
</dbReference>
<evidence type="ECO:0000313" key="9">
    <source>
        <dbReference type="Proteomes" id="UP000014760"/>
    </source>
</evidence>
<gene>
    <name evidence="7" type="ORF">CAPTEDRAFT_190160</name>
</gene>
<reference evidence="7 9" key="2">
    <citation type="journal article" date="2013" name="Nature">
        <title>Insights into bilaterian evolution from three spiralian genomes.</title>
        <authorList>
            <person name="Simakov O."/>
            <person name="Marletaz F."/>
            <person name="Cho S.J."/>
            <person name="Edsinger-Gonzales E."/>
            <person name="Havlak P."/>
            <person name="Hellsten U."/>
            <person name="Kuo D.H."/>
            <person name="Larsson T."/>
            <person name="Lv J."/>
            <person name="Arendt D."/>
            <person name="Savage R."/>
            <person name="Osoegawa K."/>
            <person name="de Jong P."/>
            <person name="Grimwood J."/>
            <person name="Chapman J.A."/>
            <person name="Shapiro H."/>
            <person name="Aerts A."/>
            <person name="Otillar R.P."/>
            <person name="Terry A.Y."/>
            <person name="Boore J.L."/>
            <person name="Grigoriev I.V."/>
            <person name="Lindberg D.R."/>
            <person name="Seaver E.C."/>
            <person name="Weisblat D.A."/>
            <person name="Putnam N.H."/>
            <person name="Rokhsar D.S."/>
        </authorList>
    </citation>
    <scope>NUCLEOTIDE SEQUENCE</scope>
    <source>
        <strain evidence="7 9">I ESC-2004</strain>
    </source>
</reference>
<feature type="binding site" evidence="5">
    <location>
        <position position="213"/>
    </location>
    <ligand>
        <name>Fe cation</name>
        <dbReference type="ChEBI" id="CHEBI:24875"/>
        <note>catalytic</note>
    </ligand>
</feature>
<comment type="similarity">
    <text evidence="1">Belongs to the carotenoid oxygenase family.</text>
</comment>
<organism evidence="7">
    <name type="scientific">Capitella teleta</name>
    <name type="common">Polychaete worm</name>
    <dbReference type="NCBI Taxonomy" id="283909"/>
    <lineage>
        <taxon>Eukaryota</taxon>
        <taxon>Metazoa</taxon>
        <taxon>Spiralia</taxon>
        <taxon>Lophotrochozoa</taxon>
        <taxon>Annelida</taxon>
        <taxon>Polychaeta</taxon>
        <taxon>Sedentaria</taxon>
        <taxon>Scolecida</taxon>
        <taxon>Capitellidae</taxon>
        <taxon>Capitella</taxon>
    </lineage>
</organism>
<evidence type="ECO:0000256" key="6">
    <source>
        <dbReference type="SAM" id="SignalP"/>
    </source>
</evidence>